<keyword evidence="4" id="KW-1185">Reference proteome</keyword>
<proteinExistence type="predicted"/>
<evidence type="ECO:0000256" key="2">
    <source>
        <dbReference type="SAM" id="MobiDB-lite"/>
    </source>
</evidence>
<reference evidence="3" key="1">
    <citation type="journal article" date="2022" name="Int. J. Mol. Sci.">
        <title>Draft Genome of Tanacetum Coccineum: Genomic Comparison of Closely Related Tanacetum-Family Plants.</title>
        <authorList>
            <person name="Yamashiro T."/>
            <person name="Shiraishi A."/>
            <person name="Nakayama K."/>
            <person name="Satake H."/>
        </authorList>
    </citation>
    <scope>NUCLEOTIDE SEQUENCE</scope>
</reference>
<evidence type="ECO:0000313" key="3">
    <source>
        <dbReference type="EMBL" id="GJT19832.1"/>
    </source>
</evidence>
<feature type="compositionally biased region" description="Basic residues" evidence="2">
    <location>
        <begin position="199"/>
        <end position="208"/>
    </location>
</feature>
<keyword evidence="1" id="KW-0175">Coiled coil</keyword>
<organism evidence="3 4">
    <name type="scientific">Tanacetum coccineum</name>
    <dbReference type="NCBI Taxonomy" id="301880"/>
    <lineage>
        <taxon>Eukaryota</taxon>
        <taxon>Viridiplantae</taxon>
        <taxon>Streptophyta</taxon>
        <taxon>Embryophyta</taxon>
        <taxon>Tracheophyta</taxon>
        <taxon>Spermatophyta</taxon>
        <taxon>Magnoliopsida</taxon>
        <taxon>eudicotyledons</taxon>
        <taxon>Gunneridae</taxon>
        <taxon>Pentapetalae</taxon>
        <taxon>asterids</taxon>
        <taxon>campanulids</taxon>
        <taxon>Asterales</taxon>
        <taxon>Asteraceae</taxon>
        <taxon>Asteroideae</taxon>
        <taxon>Anthemideae</taxon>
        <taxon>Anthemidinae</taxon>
        <taxon>Tanacetum</taxon>
    </lineage>
</organism>
<feature type="coiled-coil region" evidence="1">
    <location>
        <begin position="57"/>
        <end position="126"/>
    </location>
</feature>
<evidence type="ECO:0000313" key="4">
    <source>
        <dbReference type="Proteomes" id="UP001151760"/>
    </source>
</evidence>
<name>A0ABQ5C143_9ASTR</name>
<dbReference type="Proteomes" id="UP001151760">
    <property type="component" value="Unassembled WGS sequence"/>
</dbReference>
<sequence>MSQVTYVSDAEYRKLLAAQKNNMHVNNKSDMVTSCSKTCIDSHNKLKNLCDKQKDQLGVYEVEIVAYKEDVKKLEGQVVAYQKQQLSYEEKLKLQANDLYDKKLQIEKYKKTTEKALKEKEELKTRLESFDTSSKSLNTMHNSQLIAKDKAGFGHDGVKESKVSETITSVSKVETSKSKTSNDKMPKNETVRQAENPRKNNKSPRGNKRNWNNMMTQKLGDNFEFKNKACYVCGSFDHLHYTCKHKKKINDQKQVKREWNNSRRVNHQNFGRFSHPNPKNNIVPQAVLTKSGLVTLNSARPINTVKPRKTMNDAIPTTYSYYKAYSSVKRPFNKKIVNYNRYFNKRVNTVKGTRVSSAMLKAEVNTVKASASSVWKPKHEELDHVSKSDSASKTLTRYDYIDAYGRFKYVLAWDFKRH</sequence>
<comment type="caution">
    <text evidence="3">The sequence shown here is derived from an EMBL/GenBank/DDBJ whole genome shotgun (WGS) entry which is preliminary data.</text>
</comment>
<reference evidence="3" key="2">
    <citation type="submission" date="2022-01" db="EMBL/GenBank/DDBJ databases">
        <authorList>
            <person name="Yamashiro T."/>
            <person name="Shiraishi A."/>
            <person name="Satake H."/>
            <person name="Nakayama K."/>
        </authorList>
    </citation>
    <scope>NUCLEOTIDE SEQUENCE</scope>
</reference>
<feature type="region of interest" description="Disordered" evidence="2">
    <location>
        <begin position="164"/>
        <end position="213"/>
    </location>
</feature>
<feature type="compositionally biased region" description="Low complexity" evidence="2">
    <location>
        <begin position="164"/>
        <end position="173"/>
    </location>
</feature>
<protein>
    <submittedName>
        <fullName evidence="3">Uncharacterized protein</fullName>
    </submittedName>
</protein>
<gene>
    <name evidence="3" type="ORF">Tco_0878538</name>
</gene>
<feature type="compositionally biased region" description="Basic and acidic residues" evidence="2">
    <location>
        <begin position="174"/>
        <end position="198"/>
    </location>
</feature>
<evidence type="ECO:0000256" key="1">
    <source>
        <dbReference type="SAM" id="Coils"/>
    </source>
</evidence>
<accession>A0ABQ5C143</accession>
<dbReference type="EMBL" id="BQNB010013750">
    <property type="protein sequence ID" value="GJT19832.1"/>
    <property type="molecule type" value="Genomic_DNA"/>
</dbReference>